<reference evidence="2 3" key="1">
    <citation type="submission" date="2023-10" db="EMBL/GenBank/DDBJ databases">
        <authorList>
            <person name="Maclean D."/>
            <person name="Macfadyen A."/>
        </authorList>
    </citation>
    <scope>NUCLEOTIDE SEQUENCE [LARGE SCALE GENOMIC DNA]</scope>
</reference>
<feature type="compositionally biased region" description="Polar residues" evidence="1">
    <location>
        <begin position="389"/>
        <end position="398"/>
    </location>
</feature>
<evidence type="ECO:0000313" key="3">
    <source>
        <dbReference type="Proteomes" id="UP001314263"/>
    </source>
</evidence>
<dbReference type="AlphaFoldDB" id="A0AAV1I3M1"/>
<dbReference type="EMBL" id="CAUYUE010000006">
    <property type="protein sequence ID" value="CAK0780581.1"/>
    <property type="molecule type" value="Genomic_DNA"/>
</dbReference>
<keyword evidence="3" id="KW-1185">Reference proteome</keyword>
<organism evidence="2 3">
    <name type="scientific">Coccomyxa viridis</name>
    <dbReference type="NCBI Taxonomy" id="1274662"/>
    <lineage>
        <taxon>Eukaryota</taxon>
        <taxon>Viridiplantae</taxon>
        <taxon>Chlorophyta</taxon>
        <taxon>core chlorophytes</taxon>
        <taxon>Trebouxiophyceae</taxon>
        <taxon>Trebouxiophyceae incertae sedis</taxon>
        <taxon>Coccomyxaceae</taxon>
        <taxon>Coccomyxa</taxon>
    </lineage>
</organism>
<proteinExistence type="predicted"/>
<protein>
    <submittedName>
        <fullName evidence="2">Uncharacterized protein</fullName>
    </submittedName>
</protein>
<gene>
    <name evidence="2" type="ORF">CVIRNUC_005101</name>
</gene>
<feature type="region of interest" description="Disordered" evidence="1">
    <location>
        <begin position="116"/>
        <end position="151"/>
    </location>
</feature>
<evidence type="ECO:0000313" key="2">
    <source>
        <dbReference type="EMBL" id="CAK0780581.1"/>
    </source>
</evidence>
<comment type="caution">
    <text evidence="2">The sequence shown here is derived from an EMBL/GenBank/DDBJ whole genome shotgun (WGS) entry which is preliminary data.</text>
</comment>
<feature type="compositionally biased region" description="Basic and acidic residues" evidence="1">
    <location>
        <begin position="67"/>
        <end position="82"/>
    </location>
</feature>
<feature type="region of interest" description="Disordered" evidence="1">
    <location>
        <begin position="63"/>
        <end position="82"/>
    </location>
</feature>
<name>A0AAV1I3M1_9CHLO</name>
<accession>A0AAV1I3M1</accession>
<feature type="compositionally biased region" description="Polar residues" evidence="1">
    <location>
        <begin position="130"/>
        <end position="145"/>
    </location>
</feature>
<feature type="region of interest" description="Disordered" evidence="1">
    <location>
        <begin position="1"/>
        <end position="56"/>
    </location>
</feature>
<feature type="region of interest" description="Disordered" evidence="1">
    <location>
        <begin position="373"/>
        <end position="422"/>
    </location>
</feature>
<dbReference type="Proteomes" id="UP001314263">
    <property type="component" value="Unassembled WGS sequence"/>
</dbReference>
<sequence>MNAELAIGIQSERKASRPASSLSRGNLGAVHRPALMDRTPDNNLGGHADEKAPVRKEVPITLASAKGADEANEADKLSKGKASADIDAGLTALHITEGPTADDEATGAVEASTGKQLLLQGTGRLEPDNESGTTPLRTAQPTPANSPVGAIDGSLSRPVAGVHHQSRLSVEMRLEEEMMTTPLSGDELREFAGMSFMQAAAQAIAQAATYPELHGKAAPAAEASIPIIDQIAVEERTAAVPSQKRTTTLTSVIISGDQAAMNRAPAPQEAAVGMEEKPVQEKLSKAVSGETKVAETTATADGETRTIVEIQRDLKNAIKMKHAAKKVVGTIPALESSAYPGISPADAAGLQDDASSALCEAMGELGIKPEVRKPLRGLPLSDGRHTRFSDSGTATESPTGERVLLRGVPAPSGGHLRFQPTP</sequence>
<evidence type="ECO:0000256" key="1">
    <source>
        <dbReference type="SAM" id="MobiDB-lite"/>
    </source>
</evidence>
<feature type="compositionally biased region" description="Basic and acidic residues" evidence="1">
    <location>
        <begin position="47"/>
        <end position="56"/>
    </location>
</feature>